<proteinExistence type="predicted"/>
<reference evidence="1" key="1">
    <citation type="submission" date="2020-10" db="EMBL/GenBank/DDBJ databases">
        <authorList>
            <person name="Han B."/>
            <person name="Lu T."/>
            <person name="Zhao Q."/>
            <person name="Huang X."/>
            <person name="Zhao Y."/>
        </authorList>
    </citation>
    <scope>NUCLEOTIDE SEQUENCE</scope>
</reference>
<sequence length="225" mass="25078">MTTGVSIASSIHPGAMENSGQILEVWRQIGSNLRGYQHLSKQSRSVHPTLLLDPFIPSPDLCVILDVRLLFLRLRYAMSILSVLLWAPAYSFGPLRLCCLLSTCCVVFVRFGFVPNIMALMSDDESAGCMLLKGLSAAGTLKLIAQPEMVFFCLPHLRGVKRNLLLQTSLVCSDKASKNNKDMQAKKVFLMNLLRLQFNMKVTKKTSHTLFAQIQAVTTCTFFVF</sequence>
<evidence type="ECO:0000313" key="2">
    <source>
        <dbReference type="Proteomes" id="UP000604825"/>
    </source>
</evidence>
<comment type="caution">
    <text evidence="1">The sequence shown here is derived from an EMBL/GenBank/DDBJ whole genome shotgun (WGS) entry which is preliminary data.</text>
</comment>
<organism evidence="1 2">
    <name type="scientific">Miscanthus lutarioriparius</name>
    <dbReference type="NCBI Taxonomy" id="422564"/>
    <lineage>
        <taxon>Eukaryota</taxon>
        <taxon>Viridiplantae</taxon>
        <taxon>Streptophyta</taxon>
        <taxon>Embryophyta</taxon>
        <taxon>Tracheophyta</taxon>
        <taxon>Spermatophyta</taxon>
        <taxon>Magnoliopsida</taxon>
        <taxon>Liliopsida</taxon>
        <taxon>Poales</taxon>
        <taxon>Poaceae</taxon>
        <taxon>PACMAD clade</taxon>
        <taxon>Panicoideae</taxon>
        <taxon>Andropogonodae</taxon>
        <taxon>Andropogoneae</taxon>
        <taxon>Saccharinae</taxon>
        <taxon>Miscanthus</taxon>
    </lineage>
</organism>
<name>A0A811N639_9POAL</name>
<dbReference type="EMBL" id="CAJGYO010000003">
    <property type="protein sequence ID" value="CAD6218470.1"/>
    <property type="molecule type" value="Genomic_DNA"/>
</dbReference>
<gene>
    <name evidence="1" type="ORF">NCGR_LOCUS12344</name>
</gene>
<dbReference type="AlphaFoldDB" id="A0A811N639"/>
<accession>A0A811N639</accession>
<keyword evidence="2" id="KW-1185">Reference proteome</keyword>
<dbReference type="Proteomes" id="UP000604825">
    <property type="component" value="Unassembled WGS sequence"/>
</dbReference>
<evidence type="ECO:0000313" key="1">
    <source>
        <dbReference type="EMBL" id="CAD6218470.1"/>
    </source>
</evidence>
<protein>
    <submittedName>
        <fullName evidence="1">Uncharacterized protein</fullName>
    </submittedName>
</protein>